<sequence length="182" mass="18916">MKSSVFPLVLTALCAAIIAVLAQVSIPLPLVPITGQTLAIGLVVTILGLRYGTYSVLLYIMLGAIGLPVFQGFSGGLSVIVGPTGGYIVGFIPCALAIGYYLEKTNLTFTHALVANLIGMIVTLVFGALWLKAVADLTWTGALLSGIAPFVVVGIIKAAIAAWTGVIIRNRLLQAKLLQPIA</sequence>
<keyword evidence="2" id="KW-1003">Cell membrane</keyword>
<keyword evidence="3" id="KW-1133">Transmembrane helix</keyword>
<dbReference type="PANTHER" id="PTHR34295">
    <property type="entry name" value="BIOTIN TRANSPORTER BIOY"/>
    <property type="match status" value="1"/>
</dbReference>
<dbReference type="eggNOG" id="COG1268">
    <property type="taxonomic scope" value="Bacteria"/>
</dbReference>
<dbReference type="Pfam" id="PF02632">
    <property type="entry name" value="BioY"/>
    <property type="match status" value="1"/>
</dbReference>
<accession>A0A0A3IJU9</accession>
<keyword evidence="2" id="KW-0813">Transport</keyword>
<dbReference type="InterPro" id="IPR003784">
    <property type="entry name" value="BioY"/>
</dbReference>
<feature type="transmembrane region" description="Helical" evidence="3">
    <location>
        <begin position="109"/>
        <end position="131"/>
    </location>
</feature>
<reference evidence="4 5" key="1">
    <citation type="submission" date="2014-02" db="EMBL/GenBank/DDBJ databases">
        <title>Draft genome sequence of Lysinibacillus odysseyi NBRC 100172.</title>
        <authorList>
            <person name="Zhang F."/>
            <person name="Wang G."/>
            <person name="Zhang L."/>
        </authorList>
    </citation>
    <scope>NUCLEOTIDE SEQUENCE [LARGE SCALE GENOMIC DNA]</scope>
    <source>
        <strain evidence="4 5">NBRC 100172</strain>
    </source>
</reference>
<comment type="subcellular location">
    <subcellularLocation>
        <location evidence="2">Cell membrane</location>
        <topology evidence="2">Multi-pass membrane protein</topology>
    </subcellularLocation>
</comment>
<organism evidence="4 5">
    <name type="scientific">Lysinibacillus odysseyi 34hs-1 = NBRC 100172</name>
    <dbReference type="NCBI Taxonomy" id="1220589"/>
    <lineage>
        <taxon>Bacteria</taxon>
        <taxon>Bacillati</taxon>
        <taxon>Bacillota</taxon>
        <taxon>Bacilli</taxon>
        <taxon>Bacillales</taxon>
        <taxon>Bacillaceae</taxon>
        <taxon>Lysinibacillus</taxon>
    </lineage>
</organism>
<proteinExistence type="inferred from homology"/>
<dbReference type="PANTHER" id="PTHR34295:SF1">
    <property type="entry name" value="BIOTIN TRANSPORTER BIOY"/>
    <property type="match status" value="1"/>
</dbReference>
<dbReference type="Proteomes" id="UP000030437">
    <property type="component" value="Unassembled WGS sequence"/>
</dbReference>
<dbReference type="RefSeq" id="WP_036154577.1">
    <property type="nucleotide sequence ID" value="NZ_AVCX01000006.1"/>
</dbReference>
<keyword evidence="3" id="KW-0812">Transmembrane</keyword>
<dbReference type="Gene3D" id="1.10.1760.20">
    <property type="match status" value="1"/>
</dbReference>
<dbReference type="STRING" id="1220589.CD32_11265"/>
<feature type="transmembrane region" description="Helical" evidence="3">
    <location>
        <begin position="80"/>
        <end position="102"/>
    </location>
</feature>
<evidence type="ECO:0000256" key="1">
    <source>
        <dbReference type="ARBA" id="ARBA00010692"/>
    </source>
</evidence>
<feature type="transmembrane region" description="Helical" evidence="3">
    <location>
        <begin position="143"/>
        <end position="168"/>
    </location>
</feature>
<dbReference type="AlphaFoldDB" id="A0A0A3IJU9"/>
<dbReference type="GO" id="GO:0005886">
    <property type="term" value="C:plasma membrane"/>
    <property type="evidence" value="ECO:0007669"/>
    <property type="project" value="UniProtKB-SubCell"/>
</dbReference>
<name>A0A0A3IJU9_9BACI</name>
<evidence type="ECO:0000313" key="5">
    <source>
        <dbReference type="Proteomes" id="UP000030437"/>
    </source>
</evidence>
<keyword evidence="5" id="KW-1185">Reference proteome</keyword>
<protein>
    <recommendedName>
        <fullName evidence="2">Biotin transporter</fullName>
    </recommendedName>
</protein>
<keyword evidence="2 3" id="KW-0472">Membrane</keyword>
<dbReference type="OrthoDB" id="9803495at2"/>
<dbReference type="EMBL" id="JPVP01000055">
    <property type="protein sequence ID" value="KGR85024.1"/>
    <property type="molecule type" value="Genomic_DNA"/>
</dbReference>
<feature type="transmembrane region" description="Helical" evidence="3">
    <location>
        <begin position="32"/>
        <end position="49"/>
    </location>
</feature>
<comment type="caution">
    <text evidence="4">The sequence shown here is derived from an EMBL/GenBank/DDBJ whole genome shotgun (WGS) entry which is preliminary data.</text>
</comment>
<comment type="similarity">
    <text evidence="1 2">Belongs to the BioY family.</text>
</comment>
<gene>
    <name evidence="4" type="ORF">CD32_11265</name>
</gene>
<evidence type="ECO:0000313" key="4">
    <source>
        <dbReference type="EMBL" id="KGR85024.1"/>
    </source>
</evidence>
<feature type="transmembrane region" description="Helical" evidence="3">
    <location>
        <begin position="56"/>
        <end position="74"/>
    </location>
</feature>
<dbReference type="GO" id="GO:0015225">
    <property type="term" value="F:biotin transmembrane transporter activity"/>
    <property type="evidence" value="ECO:0007669"/>
    <property type="project" value="UniProtKB-UniRule"/>
</dbReference>
<dbReference type="PIRSF" id="PIRSF016661">
    <property type="entry name" value="BioY"/>
    <property type="match status" value="1"/>
</dbReference>
<evidence type="ECO:0000256" key="3">
    <source>
        <dbReference type="SAM" id="Phobius"/>
    </source>
</evidence>
<evidence type="ECO:0000256" key="2">
    <source>
        <dbReference type="PIRNR" id="PIRNR016661"/>
    </source>
</evidence>